<keyword evidence="9" id="KW-0920">Virion tegument</keyword>
<dbReference type="KEGG" id="vg:65099962"/>
<dbReference type="GO" id="GO:0006355">
    <property type="term" value="P:regulation of DNA-templated transcription"/>
    <property type="evidence" value="ECO:0007669"/>
    <property type="project" value="InterPro"/>
</dbReference>
<evidence type="ECO:0000256" key="10">
    <source>
        <dbReference type="ARBA" id="ARBA00022844"/>
    </source>
</evidence>
<dbReference type="Gene3D" id="1.10.1290.10">
    <property type="entry name" value="Alpha trans-inducing (Alpha-TIF)"/>
    <property type="match status" value="1"/>
</dbReference>
<sequence>MDADDAVFEFDASVFGADGYAAGGPDDAGPRKALPPPKAASPAALYARLQQELNFAEGPDLLRTLEGWNADLFSCMPAHRSFYASPLLSSRPGEVIDHMDDEVPGDRADVDLLSGGAVPLPEVPATEDELPAYVAGVQAHFVAELAAREESYASLLLGYCRALLRYIRSAVRRGRGDESALAAKLEEAVRAKYYREVMRLARLLLLHLYLDLCRRVSWRLHSAQLGAQSLFVSLRYQWTQDRQITCLFHPILFNHGVVLLRERPLDAEALRHVNFYRQALGLPLIRAGLVETGSGPLFEAPPFSADRPRSLGFLTQQIRAKLEAYSAARARPGERVEAEHAYARRADGVNYGTTPEAMLDPPSPSAVLPGDPTPAADVDVAATGSDLQIPEGVTLEGLESSGYTLSGAGVTYDELLGDTLNKILNM</sequence>
<evidence type="ECO:0000256" key="5">
    <source>
        <dbReference type="ARBA" id="ARBA00011507"/>
    </source>
</evidence>
<dbReference type="InterPro" id="IPR003174">
    <property type="entry name" value="Alpha_TIF"/>
</dbReference>
<evidence type="ECO:0000256" key="1">
    <source>
        <dbReference type="ARBA" id="ARBA00002794"/>
    </source>
</evidence>
<evidence type="ECO:0000313" key="16">
    <source>
        <dbReference type="EMBL" id="ASW27058.1"/>
    </source>
</evidence>
<evidence type="ECO:0000256" key="3">
    <source>
        <dbReference type="ARBA" id="ARBA00004535"/>
    </source>
</evidence>
<evidence type="ECO:0000256" key="9">
    <source>
        <dbReference type="ARBA" id="ARBA00022580"/>
    </source>
</evidence>
<keyword evidence="12" id="KW-0238">DNA-binding</keyword>
<dbReference type="InterPro" id="IPR036538">
    <property type="entry name" value="Alpha_TIF_sf"/>
</dbReference>
<dbReference type="GeneID" id="65099962"/>
<evidence type="ECO:0000256" key="7">
    <source>
        <dbReference type="ARBA" id="ARBA00022553"/>
    </source>
</evidence>
<organism evidence="16">
    <name type="scientific">Beluga whale alphaherpesvirus 1</name>
    <dbReference type="NCBI Taxonomy" id="1434720"/>
    <lineage>
        <taxon>Viruses</taxon>
        <taxon>Duplodnaviria</taxon>
        <taxon>Heunggongvirae</taxon>
        <taxon>Peploviricota</taxon>
        <taxon>Herviviricetes</taxon>
        <taxon>Herpesvirales</taxon>
        <taxon>Orthoherpesviridae</taxon>
        <taxon>Alphaherpesvirinae</taxon>
        <taxon>Varicellovirus</taxon>
        <taxon>Varicellovirus monodontidalpha1</taxon>
        <taxon>Monodontid alphaherpesvirus 1</taxon>
    </lineage>
</organism>
<accession>A0A286RUG2</accession>
<dbReference type="SMART" id="SM00814">
    <property type="entry name" value="Alpha_TIF"/>
    <property type="match status" value="1"/>
</dbReference>
<keyword evidence="7" id="KW-0597">Phosphoprotein</keyword>
<evidence type="ECO:0000256" key="11">
    <source>
        <dbReference type="ARBA" id="ARBA00023015"/>
    </source>
</evidence>
<evidence type="ECO:0000256" key="2">
    <source>
        <dbReference type="ARBA" id="ARBA00004147"/>
    </source>
</evidence>
<evidence type="ECO:0000313" key="17">
    <source>
        <dbReference type="Proteomes" id="UP000297205"/>
    </source>
</evidence>
<evidence type="ECO:0000256" key="13">
    <source>
        <dbReference type="ARBA" id="ARBA00023163"/>
    </source>
</evidence>
<keyword evidence="11" id="KW-0805">Transcription regulation</keyword>
<comment type="similarity">
    <text evidence="4">Belongs to the herpesviridae tegument protein VP16 protein family.</text>
</comment>
<dbReference type="SUPFAM" id="SSF56548">
    <property type="entry name" value="Conserved core of transcriptional regulatory protein vp16"/>
    <property type="match status" value="1"/>
</dbReference>
<dbReference type="GO" id="GO:0019033">
    <property type="term" value="C:viral tegument"/>
    <property type="evidence" value="ECO:0007669"/>
    <property type="project" value="UniProtKB-SubCell"/>
</dbReference>
<comment type="function">
    <text evidence="1">May play a role in the aggregation of tegument proteins around nucleocapsids during virus morphogenesis.</text>
</comment>
<dbReference type="GO" id="GO:0042025">
    <property type="term" value="C:host cell nucleus"/>
    <property type="evidence" value="ECO:0007669"/>
    <property type="project" value="UniProtKB-SubCell"/>
</dbReference>
<keyword evidence="17" id="KW-1185">Reference proteome</keyword>
<gene>
    <name evidence="16" type="primary">UL48</name>
</gene>
<dbReference type="GO" id="GO:0003677">
    <property type="term" value="F:DNA binding"/>
    <property type="evidence" value="ECO:0007669"/>
    <property type="project" value="UniProtKB-KW"/>
</dbReference>
<keyword evidence="13" id="KW-0804">Transcription</keyword>
<evidence type="ECO:0000256" key="4">
    <source>
        <dbReference type="ARBA" id="ARBA00010001"/>
    </source>
</evidence>
<comment type="subunit">
    <text evidence="5">Associates with the VP16-induced complex; binding to host HCFC1 activates VP16 for association with the octamer motif-binding host protein POU2F1, to form a multiprotein-DNA complex responsible for activating transcription of the viral immediate early genes.</text>
</comment>
<evidence type="ECO:0000256" key="6">
    <source>
        <dbReference type="ARBA" id="ARBA00015301"/>
    </source>
</evidence>
<reference evidence="16" key="1">
    <citation type="submission" date="2017-08" db="EMBL/GenBank/DDBJ databases">
        <title>Genome sequence of an alphaherpesvirus from a beluga whale (Delphinapterus leucas).</title>
        <authorList>
            <person name="Davison A.J."/>
            <person name="Nielsen O."/>
            <person name="Subramaniam K."/>
            <person name="Jacob J.M."/>
            <person name="Romero C.H."/>
            <person name="Burek-Huntington K.A."/>
            <person name="Waltzek T.B."/>
        </authorList>
    </citation>
    <scope>NUCLEOTIDE SEQUENCE [LARGE SCALE GENOMIC DNA]</scope>
    <source>
        <strain evidence="16">LN3131-1</strain>
    </source>
</reference>
<evidence type="ECO:0000256" key="14">
    <source>
        <dbReference type="ARBA" id="ARBA00030037"/>
    </source>
</evidence>
<dbReference type="EMBL" id="MF678601">
    <property type="protein sequence ID" value="ASW27058.1"/>
    <property type="molecule type" value="Genomic_DNA"/>
</dbReference>
<comment type="subcellular location">
    <subcellularLocation>
        <location evidence="2">Host nucleus</location>
    </subcellularLocation>
    <subcellularLocation>
        <location evidence="3">Virion tegument</location>
    </subcellularLocation>
</comment>
<keyword evidence="8" id="KW-1048">Host nucleus</keyword>
<protein>
    <recommendedName>
        <fullName evidence="6">Tegument protein VP16 homolog</fullName>
    </recommendedName>
    <alternativeName>
        <fullName evidence="14">Alpha trans-inducing protein</fullName>
    </alternativeName>
    <alternativeName>
        <fullName evidence="15">Alpha-TIF</fullName>
    </alternativeName>
</protein>
<evidence type="ECO:0000256" key="8">
    <source>
        <dbReference type="ARBA" id="ARBA00022562"/>
    </source>
</evidence>
<name>A0A286RUG2_9ALPH</name>
<dbReference type="Pfam" id="PF02232">
    <property type="entry name" value="Alpha_TIF"/>
    <property type="match status" value="1"/>
</dbReference>
<evidence type="ECO:0000256" key="12">
    <source>
        <dbReference type="ARBA" id="ARBA00023125"/>
    </source>
</evidence>
<keyword evidence="10" id="KW-0946">Virion</keyword>
<evidence type="ECO:0000256" key="15">
    <source>
        <dbReference type="ARBA" id="ARBA00033186"/>
    </source>
</evidence>
<proteinExistence type="inferred from homology"/>
<dbReference type="Proteomes" id="UP000297205">
    <property type="component" value="Segment"/>
</dbReference>
<dbReference type="RefSeq" id="YP_010084941.1">
    <property type="nucleotide sequence ID" value="NC_055166.1"/>
</dbReference>